<keyword evidence="7 11" id="KW-0804">Transcription</keyword>
<reference evidence="15" key="2">
    <citation type="submission" date="2018-05" db="EMBL/GenBank/DDBJ databases">
        <title>Genome Comparison of Lactic Acid Bacteria Isolated from non-Wheat Sourdough.</title>
        <authorList>
            <person name="Rice T."/>
            <person name="Axel C."/>
            <person name="Lynch K.M."/>
            <person name="Benz C."/>
            <person name="Arendt E.K."/>
            <person name="Coffey A."/>
        </authorList>
    </citation>
    <scope>NUCLEOTIDE SEQUENCE</scope>
    <source>
        <strain evidence="15">TR055</strain>
    </source>
</reference>
<dbReference type="EC" id="2.7.7.6" evidence="2 11"/>
<evidence type="ECO:0000313" key="19">
    <source>
        <dbReference type="Proteomes" id="UP000676478"/>
    </source>
</evidence>
<keyword evidence="4 11" id="KW-0240">DNA-directed RNA polymerase</keyword>
<evidence type="ECO:0000256" key="11">
    <source>
        <dbReference type="HAMAP-Rule" id="MF_00366"/>
    </source>
</evidence>
<evidence type="ECO:0000256" key="9">
    <source>
        <dbReference type="ARBA" id="ARBA00029924"/>
    </source>
</evidence>
<evidence type="ECO:0000256" key="1">
    <source>
        <dbReference type="ARBA" id="ARBA00006711"/>
    </source>
</evidence>
<evidence type="ECO:0000256" key="8">
    <source>
        <dbReference type="ARBA" id="ARBA00024694"/>
    </source>
</evidence>
<dbReference type="InterPro" id="IPR006110">
    <property type="entry name" value="Pol_omega/Rpo6/RPB6"/>
</dbReference>
<evidence type="ECO:0000256" key="7">
    <source>
        <dbReference type="ARBA" id="ARBA00023163"/>
    </source>
</evidence>
<evidence type="ECO:0000256" key="4">
    <source>
        <dbReference type="ARBA" id="ARBA00022478"/>
    </source>
</evidence>
<evidence type="ECO:0000256" key="5">
    <source>
        <dbReference type="ARBA" id="ARBA00022679"/>
    </source>
</evidence>
<dbReference type="HAMAP" id="MF_00366">
    <property type="entry name" value="RNApol_bact_RpoZ"/>
    <property type="match status" value="1"/>
</dbReference>
<dbReference type="Proteomes" id="UP000676478">
    <property type="component" value="Unassembled WGS sequence"/>
</dbReference>
<dbReference type="NCBIfam" id="TIGR00690">
    <property type="entry name" value="rpoZ"/>
    <property type="match status" value="1"/>
</dbReference>
<evidence type="ECO:0000313" key="18">
    <source>
        <dbReference type="Proteomes" id="UP000307074"/>
    </source>
</evidence>
<evidence type="ECO:0000313" key="17">
    <source>
        <dbReference type="Proteomes" id="UP000217918"/>
    </source>
</evidence>
<protein>
    <recommendedName>
        <fullName evidence="3 11">DNA-directed RNA polymerase subunit omega</fullName>
        <shortName evidence="11">RNAP omega subunit</shortName>
        <ecNumber evidence="2 11">2.7.7.6</ecNumber>
    </recommendedName>
    <alternativeName>
        <fullName evidence="11">RNA polymerase omega subunit</fullName>
    </alternativeName>
    <alternativeName>
        <fullName evidence="9 11">Transcriptase subunit omega</fullName>
    </alternativeName>
</protein>
<dbReference type="PANTHER" id="PTHR34476:SF1">
    <property type="entry name" value="DNA-DIRECTED RNA POLYMERASE SUBUNIT OMEGA"/>
    <property type="match status" value="1"/>
</dbReference>
<evidence type="ECO:0000256" key="2">
    <source>
        <dbReference type="ARBA" id="ARBA00012418"/>
    </source>
</evidence>
<evidence type="ECO:0000256" key="3">
    <source>
        <dbReference type="ARBA" id="ARBA00013725"/>
    </source>
</evidence>
<organism evidence="12 19">
    <name type="scientific">Levilactobacillus brevis</name>
    <name type="common">Lactobacillus brevis</name>
    <dbReference type="NCBI Taxonomy" id="1580"/>
    <lineage>
        <taxon>Bacteria</taxon>
        <taxon>Bacillati</taxon>
        <taxon>Bacillota</taxon>
        <taxon>Bacilli</taxon>
        <taxon>Lactobacillales</taxon>
        <taxon>Lactobacillaceae</taxon>
        <taxon>Levilactobacillus</taxon>
    </lineage>
</organism>
<dbReference type="GO" id="GO:0003677">
    <property type="term" value="F:DNA binding"/>
    <property type="evidence" value="ECO:0007669"/>
    <property type="project" value="UniProtKB-UniRule"/>
</dbReference>
<dbReference type="AlphaFoldDB" id="A0A0C1PYG1"/>
<evidence type="ECO:0000313" key="14">
    <source>
        <dbReference type="EMBL" id="QCZ53387.1"/>
    </source>
</evidence>
<reference evidence="14 18" key="3">
    <citation type="submission" date="2018-07" db="EMBL/GenBank/DDBJ databases">
        <authorList>
            <person name="Feyereisen M."/>
        </authorList>
    </citation>
    <scope>NUCLEOTIDE SEQUENCE [LARGE SCALE GENOMIC DNA]</scope>
    <source>
        <strain evidence="14 18">UCCLBBS449</strain>
    </source>
</reference>
<dbReference type="Pfam" id="PF01192">
    <property type="entry name" value="RNA_pol_Rpb6"/>
    <property type="match status" value="1"/>
</dbReference>
<keyword evidence="6 11" id="KW-0548">Nucleotidyltransferase</keyword>
<gene>
    <name evidence="11 16" type="primary">rpoZ</name>
    <name evidence="13" type="ORF">CNR29_05820</name>
    <name evidence="15" type="ORF">DIS17_07550</name>
    <name evidence="12" type="ORF">JK167_00635</name>
    <name evidence="16" type="ORF">ORR04_01315</name>
    <name evidence="14" type="ORF">UCCLBBS449_1443</name>
</gene>
<comment type="similarity">
    <text evidence="1 11">Belongs to the RNA polymerase subunit omega family.</text>
</comment>
<dbReference type="GO" id="GO:0006351">
    <property type="term" value="P:DNA-templated transcription"/>
    <property type="evidence" value="ECO:0007669"/>
    <property type="project" value="UniProtKB-UniRule"/>
</dbReference>
<dbReference type="GeneID" id="56992812"/>
<dbReference type="EMBL" id="NVYO01000001">
    <property type="protein sequence ID" value="PBQ23552.1"/>
    <property type="molecule type" value="Genomic_DNA"/>
</dbReference>
<dbReference type="InterPro" id="IPR036161">
    <property type="entry name" value="RPB6/omega-like_sf"/>
</dbReference>
<accession>A0A0C1PYG1</accession>
<reference evidence="16" key="6">
    <citation type="submission" date="2022-11" db="EMBL/GenBank/DDBJ databases">
        <title>Whole genome sequence of Levilactobacillus brevis SMB091.</title>
        <authorList>
            <person name="Kim J.-M."/>
            <person name="Kim O.-C."/>
            <person name="Choi Y.H."/>
            <person name="Han N.S."/>
            <person name="Hurh B."/>
        </authorList>
    </citation>
    <scope>NUCLEOTIDE SEQUENCE</scope>
    <source>
        <strain evidence="16">SMB091</strain>
    </source>
</reference>
<dbReference type="Proteomes" id="UP000785759">
    <property type="component" value="Unassembled WGS sequence"/>
</dbReference>
<dbReference type="SUPFAM" id="SSF63562">
    <property type="entry name" value="RPB6/omega subunit-like"/>
    <property type="match status" value="1"/>
</dbReference>
<comment type="subunit">
    <text evidence="11">The RNAP catalytic core consists of 2 alpha, 1 beta, 1 beta' and 1 omega subunit. When a sigma factor is associated with the core the holoenzyme is formed, which can initiate transcription.</text>
</comment>
<dbReference type="SMR" id="A0A0C1PYG1"/>
<name>A0A0C1PYG1_LEVBR</name>
<evidence type="ECO:0000313" key="13">
    <source>
        <dbReference type="EMBL" id="PBQ23552.1"/>
    </source>
</evidence>
<dbReference type="EMBL" id="CP031198">
    <property type="protein sequence ID" value="QCZ53387.1"/>
    <property type="molecule type" value="Genomic_DNA"/>
</dbReference>
<dbReference type="EMBL" id="QFDK01000007">
    <property type="protein sequence ID" value="TOZ04029.1"/>
    <property type="molecule type" value="Genomic_DNA"/>
</dbReference>
<comment type="catalytic activity">
    <reaction evidence="10 11">
        <text>RNA(n) + a ribonucleoside 5'-triphosphate = RNA(n+1) + diphosphate</text>
        <dbReference type="Rhea" id="RHEA:21248"/>
        <dbReference type="Rhea" id="RHEA-COMP:14527"/>
        <dbReference type="Rhea" id="RHEA-COMP:17342"/>
        <dbReference type="ChEBI" id="CHEBI:33019"/>
        <dbReference type="ChEBI" id="CHEBI:61557"/>
        <dbReference type="ChEBI" id="CHEBI:140395"/>
        <dbReference type="EC" id="2.7.7.6"/>
    </reaction>
</comment>
<dbReference type="Proteomes" id="UP000217918">
    <property type="component" value="Unassembled WGS sequence"/>
</dbReference>
<dbReference type="PANTHER" id="PTHR34476">
    <property type="entry name" value="DNA-DIRECTED RNA POLYMERASE SUBUNIT OMEGA"/>
    <property type="match status" value="1"/>
</dbReference>
<sequence length="71" mass="7761">MLLYPSVDDLLAQVDSRYSLIMLASKRAHELDAGSKPLLTDYKSPKTIGRALEEIAAGALMIDPDEKDLDA</sequence>
<dbReference type="OMA" id="YHSAKPV"/>
<dbReference type="Proteomes" id="UP000307074">
    <property type="component" value="Chromosome"/>
</dbReference>
<dbReference type="GO" id="GO:0000428">
    <property type="term" value="C:DNA-directed RNA polymerase complex"/>
    <property type="evidence" value="ECO:0007669"/>
    <property type="project" value="UniProtKB-KW"/>
</dbReference>
<dbReference type="Gene3D" id="3.90.940.10">
    <property type="match status" value="1"/>
</dbReference>
<reference evidence="12" key="4">
    <citation type="submission" date="2020-12" db="EMBL/GenBank/DDBJ databases">
        <authorList>
            <person name="Mcmullen J.G."/>
        </authorList>
    </citation>
    <scope>NUCLEOTIDE SEQUENCE</scope>
    <source>
        <strain evidence="12">Dm-2019-70</strain>
    </source>
</reference>
<evidence type="ECO:0000313" key="15">
    <source>
        <dbReference type="EMBL" id="TOZ04029.1"/>
    </source>
</evidence>
<dbReference type="Proteomes" id="UP001164768">
    <property type="component" value="Chromosome"/>
</dbReference>
<evidence type="ECO:0000313" key="12">
    <source>
        <dbReference type="EMBL" id="MBS1009335.1"/>
    </source>
</evidence>
<dbReference type="RefSeq" id="WP_011667692.1">
    <property type="nucleotide sequence ID" value="NZ_BBOW01000068.1"/>
</dbReference>
<proteinExistence type="inferred from homology"/>
<dbReference type="InterPro" id="IPR003716">
    <property type="entry name" value="DNA-dir_RNA_pol_omega"/>
</dbReference>
<dbReference type="OrthoDB" id="9815459at2"/>
<dbReference type="GO" id="GO:0003899">
    <property type="term" value="F:DNA-directed RNA polymerase activity"/>
    <property type="evidence" value="ECO:0007669"/>
    <property type="project" value="UniProtKB-UniRule"/>
</dbReference>
<keyword evidence="5 11" id="KW-0808">Transferase</keyword>
<evidence type="ECO:0000256" key="10">
    <source>
        <dbReference type="ARBA" id="ARBA00048552"/>
    </source>
</evidence>
<evidence type="ECO:0000256" key="6">
    <source>
        <dbReference type="ARBA" id="ARBA00022695"/>
    </source>
</evidence>
<dbReference type="SMART" id="SM01409">
    <property type="entry name" value="RNA_pol_Rpb6"/>
    <property type="match status" value="1"/>
</dbReference>
<evidence type="ECO:0000313" key="16">
    <source>
        <dbReference type="EMBL" id="WAD01869.1"/>
    </source>
</evidence>
<reference evidence="13 17" key="1">
    <citation type="submission" date="2017-09" db="EMBL/GenBank/DDBJ databases">
        <title>Genome sequence of Lactobacillus brevis D7.</title>
        <authorList>
            <person name="Kwon M.-S."/>
            <person name="Lim S.K."/>
            <person name="Choi H.-J."/>
        </authorList>
    </citation>
    <scope>NUCLEOTIDE SEQUENCE [LARGE SCALE GENOMIC DNA]</scope>
    <source>
        <strain evidence="13 17">D7</strain>
    </source>
</reference>
<dbReference type="EMBL" id="CP113117">
    <property type="protein sequence ID" value="WAD01869.1"/>
    <property type="molecule type" value="Genomic_DNA"/>
</dbReference>
<comment type="function">
    <text evidence="8 11">Promotes RNA polymerase assembly. Latches the N- and C-terminal regions of the beta' subunit thereby facilitating its interaction with the beta and alpha subunits.</text>
</comment>
<reference evidence="12" key="5">
    <citation type="submission" date="2022-09" db="EMBL/GenBank/DDBJ databases">
        <title>Genome-inferred correspondence between phylogeny and metabolic traits in the wild Drosophila gut microbiome.</title>
        <authorList>
            <person name="Bueno E."/>
            <person name="Blow F."/>
            <person name="Douglas A.E."/>
        </authorList>
    </citation>
    <scope>NUCLEOTIDE SEQUENCE</scope>
    <source>
        <strain evidence="12">Dm-2019-70</strain>
    </source>
</reference>
<dbReference type="EMBL" id="JAERKF010000001">
    <property type="protein sequence ID" value="MBS1009335.1"/>
    <property type="molecule type" value="Genomic_DNA"/>
</dbReference>